<evidence type="ECO:0000256" key="1">
    <source>
        <dbReference type="SAM" id="SignalP"/>
    </source>
</evidence>
<sequence length="111" mass="14119">MMIRLLNDFLILFLIYLLSLLCSYHCDRMYSVDRRNPRRHHRCDLLRCRHHDRLQCHHWYHFRFRCCCPFCHPTSVDGYCYRARRCRQKREEEWKNRKEMCLISEFPWYVD</sequence>
<dbReference type="AlphaFoldDB" id="A0A2M4DCV3"/>
<reference evidence="2" key="1">
    <citation type="submission" date="2018-01" db="EMBL/GenBank/DDBJ databases">
        <title>An insight into the sialome of Amazonian anophelines.</title>
        <authorList>
            <person name="Ribeiro J.M."/>
            <person name="Scarpassa V."/>
            <person name="Calvo E."/>
        </authorList>
    </citation>
    <scope>NUCLEOTIDE SEQUENCE</scope>
</reference>
<name>A0A2M4DCV3_ANODA</name>
<organism evidence="2">
    <name type="scientific">Anopheles darlingi</name>
    <name type="common">Mosquito</name>
    <dbReference type="NCBI Taxonomy" id="43151"/>
    <lineage>
        <taxon>Eukaryota</taxon>
        <taxon>Metazoa</taxon>
        <taxon>Ecdysozoa</taxon>
        <taxon>Arthropoda</taxon>
        <taxon>Hexapoda</taxon>
        <taxon>Insecta</taxon>
        <taxon>Pterygota</taxon>
        <taxon>Neoptera</taxon>
        <taxon>Endopterygota</taxon>
        <taxon>Diptera</taxon>
        <taxon>Nematocera</taxon>
        <taxon>Culicoidea</taxon>
        <taxon>Culicidae</taxon>
        <taxon>Anophelinae</taxon>
        <taxon>Anopheles</taxon>
    </lineage>
</organism>
<proteinExistence type="predicted"/>
<evidence type="ECO:0000313" key="2">
    <source>
        <dbReference type="EMBL" id="MBW75420.1"/>
    </source>
</evidence>
<dbReference type="EMBL" id="GGFL01011242">
    <property type="protein sequence ID" value="MBW75420.1"/>
    <property type="molecule type" value="Transcribed_RNA"/>
</dbReference>
<protein>
    <submittedName>
        <fullName evidence="2">Putative secreted protein</fullName>
    </submittedName>
</protein>
<feature type="signal peptide" evidence="1">
    <location>
        <begin position="1"/>
        <end position="26"/>
    </location>
</feature>
<accession>A0A2M4DCV3</accession>
<keyword evidence="1" id="KW-0732">Signal</keyword>
<feature type="chain" id="PRO_5014915183" evidence="1">
    <location>
        <begin position="27"/>
        <end position="111"/>
    </location>
</feature>